<accession>A0A6S6R3T8</accession>
<evidence type="ECO:0000313" key="1">
    <source>
        <dbReference type="EMBL" id="BCJ94707.1"/>
    </source>
</evidence>
<reference evidence="1 2" key="1">
    <citation type="journal article" date="2016" name="Int. J. Syst. Evol. Microbiol.">
        <title>Descriptions of Anaerotaenia torta gen. nov., sp. nov. and Anaerocolumna cellulosilytica gen. nov., sp. nov. isolated from a methanogenic reactor of cattle waste.</title>
        <authorList>
            <person name="Uek A."/>
            <person name="Ohtaki Y."/>
            <person name="Kaku N."/>
            <person name="Ueki K."/>
        </authorList>
    </citation>
    <scope>NUCLEOTIDE SEQUENCE [LARGE SCALE GENOMIC DNA]</scope>
    <source>
        <strain evidence="1 2">SN021</strain>
    </source>
</reference>
<dbReference type="Proteomes" id="UP000515561">
    <property type="component" value="Chromosome"/>
</dbReference>
<keyword evidence="2" id="KW-1185">Reference proteome</keyword>
<organism evidence="1 2">
    <name type="scientific">Anaerocolumna cellulosilytica</name>
    <dbReference type="NCBI Taxonomy" id="433286"/>
    <lineage>
        <taxon>Bacteria</taxon>
        <taxon>Bacillati</taxon>
        <taxon>Bacillota</taxon>
        <taxon>Clostridia</taxon>
        <taxon>Lachnospirales</taxon>
        <taxon>Lachnospiraceae</taxon>
        <taxon>Anaerocolumna</taxon>
    </lineage>
</organism>
<proteinExistence type="predicted"/>
<dbReference type="EMBL" id="AP023367">
    <property type="protein sequence ID" value="BCJ94707.1"/>
    <property type="molecule type" value="Genomic_DNA"/>
</dbReference>
<protein>
    <submittedName>
        <fullName evidence="1">Uncharacterized protein</fullName>
    </submittedName>
</protein>
<dbReference type="AlphaFoldDB" id="A0A6S6R3T8"/>
<dbReference type="KEGG" id="acel:acsn021_22760"/>
<name>A0A6S6R3T8_9FIRM</name>
<sequence length="55" mass="6152">MKNASLYQSGTTNQLLATKASNEVEWIQEVDAHTGGQFAIKGWIPDEIVYKNNKL</sequence>
<gene>
    <name evidence="1" type="ORF">acsn021_22760</name>
</gene>
<evidence type="ECO:0000313" key="2">
    <source>
        <dbReference type="Proteomes" id="UP000515561"/>
    </source>
</evidence>
<dbReference type="RefSeq" id="WP_184089377.1">
    <property type="nucleotide sequence ID" value="NZ_AP023367.1"/>
</dbReference>